<comment type="caution">
    <text evidence="1">The sequence shown here is derived from an EMBL/GenBank/DDBJ whole genome shotgun (WGS) entry which is preliminary data.</text>
</comment>
<accession>A0A4Y2LRZ8</accession>
<dbReference type="EMBL" id="BGPR01006109">
    <property type="protein sequence ID" value="GBN16137.1"/>
    <property type="molecule type" value="Genomic_DNA"/>
</dbReference>
<proteinExistence type="predicted"/>
<gene>
    <name evidence="1" type="ORF">AVEN_70531_1</name>
</gene>
<reference evidence="1 2" key="1">
    <citation type="journal article" date="2019" name="Sci. Rep.">
        <title>Orb-weaving spider Araneus ventricosus genome elucidates the spidroin gene catalogue.</title>
        <authorList>
            <person name="Kono N."/>
            <person name="Nakamura H."/>
            <person name="Ohtoshi R."/>
            <person name="Moran D.A.P."/>
            <person name="Shinohara A."/>
            <person name="Yoshida Y."/>
            <person name="Fujiwara M."/>
            <person name="Mori M."/>
            <person name="Tomita M."/>
            <person name="Arakawa K."/>
        </authorList>
    </citation>
    <scope>NUCLEOTIDE SEQUENCE [LARGE SCALE GENOMIC DNA]</scope>
</reference>
<keyword evidence="2" id="KW-1185">Reference proteome</keyword>
<organism evidence="1 2">
    <name type="scientific">Araneus ventricosus</name>
    <name type="common">Orbweaver spider</name>
    <name type="synonym">Epeira ventricosa</name>
    <dbReference type="NCBI Taxonomy" id="182803"/>
    <lineage>
        <taxon>Eukaryota</taxon>
        <taxon>Metazoa</taxon>
        <taxon>Ecdysozoa</taxon>
        <taxon>Arthropoda</taxon>
        <taxon>Chelicerata</taxon>
        <taxon>Arachnida</taxon>
        <taxon>Araneae</taxon>
        <taxon>Araneomorphae</taxon>
        <taxon>Entelegynae</taxon>
        <taxon>Araneoidea</taxon>
        <taxon>Araneidae</taxon>
        <taxon>Araneus</taxon>
    </lineage>
</organism>
<evidence type="ECO:0000313" key="1">
    <source>
        <dbReference type="EMBL" id="GBN16137.1"/>
    </source>
</evidence>
<dbReference type="AlphaFoldDB" id="A0A4Y2LRZ8"/>
<dbReference type="OrthoDB" id="8044640at2759"/>
<dbReference type="Proteomes" id="UP000499080">
    <property type="component" value="Unassembled WGS sequence"/>
</dbReference>
<protein>
    <submittedName>
        <fullName evidence="1">Uncharacterized protein</fullName>
    </submittedName>
</protein>
<evidence type="ECO:0000313" key="2">
    <source>
        <dbReference type="Proteomes" id="UP000499080"/>
    </source>
</evidence>
<sequence length="92" mass="11088">MSLRFFIYHHNDLKVAVREASEVTIAEITKFWMRARIPMCDPQHCQKKLEELFEEWRLLKKNKRRKTPNQKVKEHAFSSKLGNLFDVANVMR</sequence>
<name>A0A4Y2LRZ8_ARAVE</name>